<dbReference type="CDD" id="cd01983">
    <property type="entry name" value="SIMIBI"/>
    <property type="match status" value="1"/>
</dbReference>
<comment type="similarity">
    <text evidence="1">Belongs to the ParA family.</text>
</comment>
<comment type="function">
    <text evidence="2">May play a role in septum formation.</text>
</comment>
<feature type="compositionally biased region" description="Basic and acidic residues" evidence="3">
    <location>
        <begin position="34"/>
        <end position="51"/>
    </location>
</feature>
<feature type="compositionally biased region" description="Low complexity" evidence="3">
    <location>
        <begin position="193"/>
        <end position="205"/>
    </location>
</feature>
<feature type="compositionally biased region" description="Low complexity" evidence="3">
    <location>
        <begin position="251"/>
        <end position="260"/>
    </location>
</feature>
<sequence length="565" mass="60493">MEMIAMSEPLGYPVKDHRKTTRPLGYPSELEITAEEHREVPRHTIDGRDIETLEVGATRPVGDDHDDASGEDDAGDGDPDSHRPGSMGEPNVSRETSADEQAGMSGKDSGQTPADSSPSIQPAAPIGVVPGNDVPLVSRETLSAVGDGQSSAGAHHSDIEPRGSRDAVGSGMASDEEKHDVSRETSMADDSDSSAGSSPRPDGSRAASGRVEQNDSAVGLTNDVDPAVDVSRETSEEGEALTGSDDPAAPRPLRNPAARHPVPRPPEEPRHRPERALYEEPLSLETMNVSRETRVKTVPLPHLDAPRRIVIANQKGGVGKTTTSVNLAVALAQGGLNVLVVDVDPQGNASTALGIPHQEGVRGSYELLLDEVPVADLVVDSPEAKGLKVVPATIDLAGAELELVSKVAREQRLSRAIRDYEADHDVDFVIFDCPPSLGLLTVNALVAASDILIPIQSEYYALEGVQQLMRTISLVKRQLNSDLELWAVLVTMYDARTRLSAQVAEEVMAHFPKETLHTMIPRSVRISEAPSYGQSVLNYDPNSVGSNAYRKVAQELSQRAMKEQE</sequence>
<gene>
    <name evidence="5" type="primary">parA</name>
    <name evidence="5" type="ordered locus">PFREUD_24150</name>
</gene>
<dbReference type="Gene3D" id="3.40.50.300">
    <property type="entry name" value="P-loop containing nucleotide triphosphate hydrolases"/>
    <property type="match status" value="1"/>
</dbReference>
<name>D7GHC1_PROFC</name>
<feature type="compositionally biased region" description="Basic and acidic residues" evidence="3">
    <location>
        <begin position="265"/>
        <end position="278"/>
    </location>
</feature>
<proteinExistence type="inferred from homology"/>
<dbReference type="Proteomes" id="UP000000936">
    <property type="component" value="Chromosome"/>
</dbReference>
<dbReference type="FunFam" id="3.40.50.300:FF:000285">
    <property type="entry name" value="Sporulation initiation inhibitor Soj"/>
    <property type="match status" value="1"/>
</dbReference>
<feature type="region of interest" description="Disordered" evidence="3">
    <location>
        <begin position="1"/>
        <end position="279"/>
    </location>
</feature>
<evidence type="ECO:0000313" key="5">
    <source>
        <dbReference type="EMBL" id="CBL57932.1"/>
    </source>
</evidence>
<feature type="compositionally biased region" description="Basic and acidic residues" evidence="3">
    <location>
        <begin position="155"/>
        <end position="165"/>
    </location>
</feature>
<evidence type="ECO:0000256" key="1">
    <source>
        <dbReference type="ARBA" id="ARBA00006976"/>
    </source>
</evidence>
<dbReference type="Pfam" id="PF13614">
    <property type="entry name" value="AAA_31"/>
    <property type="match status" value="1"/>
</dbReference>
<evidence type="ECO:0000256" key="3">
    <source>
        <dbReference type="SAM" id="MobiDB-lite"/>
    </source>
</evidence>
<dbReference type="KEGG" id="pfr:PFREUD_24150"/>
<dbReference type="AlphaFoldDB" id="D7GHC1"/>
<reference evidence="5 6" key="1">
    <citation type="journal article" date="2010" name="PLoS ONE">
        <title>The complete genome of Propionibacterium freudenreichii CIRM-BIA1, a hardy actinobacterium with food and probiotic applications.</title>
        <authorList>
            <person name="Falentin H."/>
            <person name="Deutsch S.M."/>
            <person name="Jan G."/>
            <person name="Loux V."/>
            <person name="Thierry A."/>
            <person name="Parayre S."/>
            <person name="Maillard M.B."/>
            <person name="Dherbecourt J."/>
            <person name="Cousin F.J."/>
            <person name="Jardin J."/>
            <person name="Siguier P."/>
            <person name="Couloux A."/>
            <person name="Barbe V."/>
            <person name="Vacherie B."/>
            <person name="Wincker P."/>
            <person name="Gibrat J.F."/>
            <person name="Gaillardin C."/>
            <person name="Lortal S."/>
        </authorList>
    </citation>
    <scope>NUCLEOTIDE SEQUENCE [LARGE SCALE GENOMIC DNA]</scope>
    <source>
        <strain evidence="6">ATCC 9614 / DSM 4902 / CIP 103027 / NCIMB 8099 / CIRM-BIA1</strain>
    </source>
</reference>
<dbReference type="STRING" id="754252.PFREUD_24150"/>
<feature type="compositionally biased region" description="Acidic residues" evidence="3">
    <location>
        <begin position="64"/>
        <end position="78"/>
    </location>
</feature>
<protein>
    <submittedName>
        <fullName evidence="5">Chromosome partitioning protein</fullName>
    </submittedName>
</protein>
<evidence type="ECO:0000256" key="2">
    <source>
        <dbReference type="ARBA" id="ARBA00059092"/>
    </source>
</evidence>
<keyword evidence="6" id="KW-1185">Reference proteome</keyword>
<feature type="domain" description="AAA" evidence="4">
    <location>
        <begin position="308"/>
        <end position="484"/>
    </location>
</feature>
<accession>D7GHC1</accession>
<evidence type="ECO:0000313" key="6">
    <source>
        <dbReference type="Proteomes" id="UP000000936"/>
    </source>
</evidence>
<dbReference type="SUPFAM" id="SSF52540">
    <property type="entry name" value="P-loop containing nucleoside triphosphate hydrolases"/>
    <property type="match status" value="1"/>
</dbReference>
<dbReference type="InterPro" id="IPR050678">
    <property type="entry name" value="DNA_Partitioning_ATPase"/>
</dbReference>
<dbReference type="EMBL" id="FN806773">
    <property type="protein sequence ID" value="CBL57932.1"/>
    <property type="molecule type" value="Genomic_DNA"/>
</dbReference>
<dbReference type="CDD" id="cd02042">
    <property type="entry name" value="ParAB_family"/>
    <property type="match status" value="1"/>
</dbReference>
<organism evidence="5 6">
    <name type="scientific">Propionibacterium freudenreichii subsp. shermanii (strain ATCC 9614 / DSM 4902 / CIP 103027 / NCIMB 8099 / CIRM-BIA1)</name>
    <dbReference type="NCBI Taxonomy" id="754252"/>
    <lineage>
        <taxon>Bacteria</taxon>
        <taxon>Bacillati</taxon>
        <taxon>Actinomycetota</taxon>
        <taxon>Actinomycetes</taxon>
        <taxon>Propionibacteriales</taxon>
        <taxon>Propionibacteriaceae</taxon>
        <taxon>Propionibacterium</taxon>
    </lineage>
</organism>
<dbReference type="PANTHER" id="PTHR13696">
    <property type="entry name" value="P-LOOP CONTAINING NUCLEOSIDE TRIPHOSPHATE HYDROLASE"/>
    <property type="match status" value="1"/>
</dbReference>
<dbReference type="InterPro" id="IPR027417">
    <property type="entry name" value="P-loop_NTPase"/>
</dbReference>
<dbReference type="eggNOG" id="COG1192">
    <property type="taxonomic scope" value="Bacteria"/>
</dbReference>
<dbReference type="HOGENOM" id="CLU_486489_0_0_11"/>
<dbReference type="PANTHER" id="PTHR13696:SF52">
    <property type="entry name" value="PARA FAMILY PROTEIN CT_582"/>
    <property type="match status" value="1"/>
</dbReference>
<feature type="compositionally biased region" description="Polar residues" evidence="3">
    <location>
        <begin position="108"/>
        <end position="120"/>
    </location>
</feature>
<dbReference type="InterPro" id="IPR025669">
    <property type="entry name" value="AAA_dom"/>
</dbReference>
<evidence type="ECO:0000259" key="4">
    <source>
        <dbReference type="Pfam" id="PF13614"/>
    </source>
</evidence>